<dbReference type="OrthoDB" id="10260285at2759"/>
<keyword evidence="3" id="KW-0539">Nucleus</keyword>
<accession>A0A6A6AVF3</accession>
<dbReference type="GO" id="GO:0003682">
    <property type="term" value="F:chromatin binding"/>
    <property type="evidence" value="ECO:0007669"/>
    <property type="project" value="TreeGrafter"/>
</dbReference>
<feature type="region of interest" description="Disordered" evidence="4">
    <location>
        <begin position="140"/>
        <end position="169"/>
    </location>
</feature>
<feature type="region of interest" description="Disordered" evidence="4">
    <location>
        <begin position="459"/>
        <end position="511"/>
    </location>
</feature>
<evidence type="ECO:0000313" key="6">
    <source>
        <dbReference type="Proteomes" id="UP000799438"/>
    </source>
</evidence>
<evidence type="ECO:0000256" key="1">
    <source>
        <dbReference type="ARBA" id="ARBA00004123"/>
    </source>
</evidence>
<sequence length="511" mass="55612">MASSGQRVYHQDYIARIRYSNALPPPPNPPKLLEIPNTGLASGQYTSAGFASRLAREQPLNIEADAELGMPIDLVGLPGVFEGDEAVLLSGSRATQLHPHDRALLRPLSTLGKPSSVTAGVSFLRRTEYITASGLRMDSSGAGSAALRGPERARQAARKKRLQTDAEKNEPVNILRNIVKGFDVAHPEDAYKGPDTTSNLRAEDVSREERNAWLNPKHPSRPDLKLLDQYPLLPDLDALPDNGSYIVTKFQTNPAAAPADSERYDERLDVGVLRIQPADAEALERYTTALAAFQEDPSQPEPAQPYNYEFFLPAVPSSSAARGIKRKFGDPSAANDDTAYTHEGVAADGTPKRCWRYERVRAYETYQQTGDARDAYGDTLALALHDAEPTAAAAGQGGRLAQKAAYYYPVVTRTFIRPRRAKPGMYVEDSDRIDVLEVEAREADEAERALRDGNKAVLEGREVDVDVEGEGGVEAEAEAEGEGHAEEEEEEAEAEADAEGEADVDAEGEEA</sequence>
<proteinExistence type="inferred from homology"/>
<evidence type="ECO:0008006" key="7">
    <source>
        <dbReference type="Google" id="ProtNLM"/>
    </source>
</evidence>
<comment type="subcellular location">
    <subcellularLocation>
        <location evidence="1">Nucleus</location>
    </subcellularLocation>
</comment>
<dbReference type="GeneID" id="54296964"/>
<comment type="similarity">
    <text evidence="2">Belongs to the PAF1 family.</text>
</comment>
<keyword evidence="6" id="KW-1185">Reference proteome</keyword>
<evidence type="ECO:0000256" key="4">
    <source>
        <dbReference type="SAM" id="MobiDB-lite"/>
    </source>
</evidence>
<feature type="compositionally biased region" description="Acidic residues" evidence="4">
    <location>
        <begin position="465"/>
        <end position="511"/>
    </location>
</feature>
<name>A0A6A6AVF3_9PEZI</name>
<protein>
    <recommendedName>
        <fullName evidence="7">Paf1 complex protein</fullName>
    </recommendedName>
</protein>
<dbReference type="GO" id="GO:0000993">
    <property type="term" value="F:RNA polymerase II complex binding"/>
    <property type="evidence" value="ECO:0007669"/>
    <property type="project" value="TreeGrafter"/>
</dbReference>
<dbReference type="Proteomes" id="UP000799438">
    <property type="component" value="Unassembled WGS sequence"/>
</dbReference>
<dbReference type="AlphaFoldDB" id="A0A6A6AVF3"/>
<reference evidence="5" key="1">
    <citation type="journal article" date="2020" name="Stud. Mycol.">
        <title>101 Dothideomycetes genomes: a test case for predicting lifestyles and emergence of pathogens.</title>
        <authorList>
            <person name="Haridas S."/>
            <person name="Albert R."/>
            <person name="Binder M."/>
            <person name="Bloem J."/>
            <person name="Labutti K."/>
            <person name="Salamov A."/>
            <person name="Andreopoulos B."/>
            <person name="Baker S."/>
            <person name="Barry K."/>
            <person name="Bills G."/>
            <person name="Bluhm B."/>
            <person name="Cannon C."/>
            <person name="Castanera R."/>
            <person name="Culley D."/>
            <person name="Daum C."/>
            <person name="Ezra D."/>
            <person name="Gonzalez J."/>
            <person name="Henrissat B."/>
            <person name="Kuo A."/>
            <person name="Liang C."/>
            <person name="Lipzen A."/>
            <person name="Lutzoni F."/>
            <person name="Magnuson J."/>
            <person name="Mondo S."/>
            <person name="Nolan M."/>
            <person name="Ohm R."/>
            <person name="Pangilinan J."/>
            <person name="Park H.-J."/>
            <person name="Ramirez L."/>
            <person name="Alfaro M."/>
            <person name="Sun H."/>
            <person name="Tritt A."/>
            <person name="Yoshinaga Y."/>
            <person name="Zwiers L.-H."/>
            <person name="Turgeon B."/>
            <person name="Goodwin S."/>
            <person name="Spatafora J."/>
            <person name="Crous P."/>
            <person name="Grigoriev I."/>
        </authorList>
    </citation>
    <scope>NUCLEOTIDE SEQUENCE</scope>
    <source>
        <strain evidence="5">CBS 121167</strain>
    </source>
</reference>
<dbReference type="Pfam" id="PF03985">
    <property type="entry name" value="Paf1"/>
    <property type="match status" value="1"/>
</dbReference>
<dbReference type="GO" id="GO:0006368">
    <property type="term" value="P:transcription elongation by RNA polymerase II"/>
    <property type="evidence" value="ECO:0007669"/>
    <property type="project" value="InterPro"/>
</dbReference>
<dbReference type="EMBL" id="ML995544">
    <property type="protein sequence ID" value="KAF2135919.1"/>
    <property type="molecule type" value="Genomic_DNA"/>
</dbReference>
<evidence type="ECO:0000256" key="2">
    <source>
        <dbReference type="ARBA" id="ARBA00007560"/>
    </source>
</evidence>
<gene>
    <name evidence="5" type="ORF">K452DRAFT_280807</name>
</gene>
<dbReference type="GO" id="GO:0016593">
    <property type="term" value="C:Cdc73/Paf1 complex"/>
    <property type="evidence" value="ECO:0007669"/>
    <property type="project" value="InterPro"/>
</dbReference>
<evidence type="ECO:0000256" key="3">
    <source>
        <dbReference type="ARBA" id="ARBA00023242"/>
    </source>
</evidence>
<dbReference type="PANTHER" id="PTHR23188">
    <property type="entry name" value="RNA POLYMERASE II-ASSOCIATED FACTOR 1 HOMOLOG"/>
    <property type="match status" value="1"/>
</dbReference>
<organism evidence="5 6">
    <name type="scientific">Aplosporella prunicola CBS 121167</name>
    <dbReference type="NCBI Taxonomy" id="1176127"/>
    <lineage>
        <taxon>Eukaryota</taxon>
        <taxon>Fungi</taxon>
        <taxon>Dikarya</taxon>
        <taxon>Ascomycota</taxon>
        <taxon>Pezizomycotina</taxon>
        <taxon>Dothideomycetes</taxon>
        <taxon>Dothideomycetes incertae sedis</taxon>
        <taxon>Botryosphaeriales</taxon>
        <taxon>Aplosporellaceae</taxon>
        <taxon>Aplosporella</taxon>
    </lineage>
</organism>
<dbReference type="RefSeq" id="XP_033391637.1">
    <property type="nucleotide sequence ID" value="XM_033539468.1"/>
</dbReference>
<dbReference type="PANTHER" id="PTHR23188:SF12">
    <property type="entry name" value="RNA POLYMERASE II-ASSOCIATED FACTOR 1 HOMOLOG"/>
    <property type="match status" value="1"/>
</dbReference>
<evidence type="ECO:0000313" key="5">
    <source>
        <dbReference type="EMBL" id="KAF2135919.1"/>
    </source>
</evidence>
<dbReference type="InterPro" id="IPR007133">
    <property type="entry name" value="RNA_pol_II-assoc_Paf1"/>
</dbReference>